<reference evidence="11" key="2">
    <citation type="submission" date="2021-04" db="EMBL/GenBank/DDBJ databases">
        <authorList>
            <person name="Gilroy R."/>
        </authorList>
    </citation>
    <scope>NUCLEOTIDE SEQUENCE</scope>
    <source>
        <strain evidence="11">ChiHejej3B27-3195</strain>
    </source>
</reference>
<dbReference type="InterPro" id="IPR013785">
    <property type="entry name" value="Aldolase_TIM"/>
</dbReference>
<dbReference type="SUPFAM" id="SSF102114">
    <property type="entry name" value="Radical SAM enzymes"/>
    <property type="match status" value="2"/>
</dbReference>
<evidence type="ECO:0000256" key="3">
    <source>
        <dbReference type="ARBA" id="ARBA00022485"/>
    </source>
</evidence>
<keyword evidence="5" id="KW-0479">Metal-binding</keyword>
<dbReference type="Gene3D" id="3.20.20.70">
    <property type="entry name" value="Aldolase class I"/>
    <property type="match status" value="2"/>
</dbReference>
<evidence type="ECO:0000256" key="4">
    <source>
        <dbReference type="ARBA" id="ARBA00022691"/>
    </source>
</evidence>
<dbReference type="InterPro" id="IPR007197">
    <property type="entry name" value="rSAM"/>
</dbReference>
<evidence type="ECO:0000256" key="2">
    <source>
        <dbReference type="ARBA" id="ARBA00004712"/>
    </source>
</evidence>
<dbReference type="PANTHER" id="PTHR43076:SF1">
    <property type="entry name" value="LIPOYL SYNTHASE 2"/>
    <property type="match status" value="1"/>
</dbReference>
<evidence type="ECO:0000256" key="9">
    <source>
        <dbReference type="SAM" id="MobiDB-lite"/>
    </source>
</evidence>
<organism evidence="11 12">
    <name type="scientific">Candidatus Nesterenkonia stercoripullorum</name>
    <dbReference type="NCBI Taxonomy" id="2838701"/>
    <lineage>
        <taxon>Bacteria</taxon>
        <taxon>Bacillati</taxon>
        <taxon>Actinomycetota</taxon>
        <taxon>Actinomycetes</taxon>
        <taxon>Micrococcales</taxon>
        <taxon>Micrococcaceae</taxon>
        <taxon>Nesterenkonia</taxon>
    </lineage>
</organism>
<evidence type="ECO:0000313" key="11">
    <source>
        <dbReference type="EMBL" id="HIW98713.1"/>
    </source>
</evidence>
<evidence type="ECO:0000256" key="8">
    <source>
        <dbReference type="ARBA" id="ARBA00023239"/>
    </source>
</evidence>
<dbReference type="NCBIfam" id="TIGR03550">
    <property type="entry name" value="F420_cofG"/>
    <property type="match status" value="1"/>
</dbReference>
<evidence type="ECO:0000256" key="6">
    <source>
        <dbReference type="ARBA" id="ARBA00023004"/>
    </source>
</evidence>
<dbReference type="PROSITE" id="PS51918">
    <property type="entry name" value="RADICAL_SAM"/>
    <property type="match status" value="1"/>
</dbReference>
<keyword evidence="7" id="KW-0411">Iron-sulfur</keyword>
<keyword evidence="4" id="KW-0949">S-adenosyl-L-methionine</keyword>
<dbReference type="NCBIfam" id="NF004884">
    <property type="entry name" value="PRK06245.1"/>
    <property type="match status" value="1"/>
</dbReference>
<dbReference type="InterPro" id="IPR034405">
    <property type="entry name" value="F420"/>
</dbReference>
<accession>A0A9D1RZ98</accession>
<evidence type="ECO:0000256" key="1">
    <source>
        <dbReference type="ARBA" id="ARBA00001966"/>
    </source>
</evidence>
<evidence type="ECO:0000256" key="5">
    <source>
        <dbReference type="ARBA" id="ARBA00022723"/>
    </source>
</evidence>
<evidence type="ECO:0000313" key="12">
    <source>
        <dbReference type="Proteomes" id="UP000824151"/>
    </source>
</evidence>
<dbReference type="GO" id="GO:0044689">
    <property type="term" value="F:7,8-didemethyl-8-hydroxy-5-deazariboflavin synthase activity"/>
    <property type="evidence" value="ECO:0007669"/>
    <property type="project" value="TreeGrafter"/>
</dbReference>
<feature type="domain" description="Radical SAM core" evidence="10">
    <location>
        <begin position="276"/>
        <end position="508"/>
    </location>
</feature>
<dbReference type="InterPro" id="IPR019939">
    <property type="entry name" value="CofG_family"/>
</dbReference>
<proteinExistence type="predicted"/>
<feature type="region of interest" description="Disordered" evidence="9">
    <location>
        <begin position="200"/>
        <end position="222"/>
    </location>
</feature>
<dbReference type="GO" id="GO:0051539">
    <property type="term" value="F:4 iron, 4 sulfur cluster binding"/>
    <property type="evidence" value="ECO:0007669"/>
    <property type="project" value="UniProtKB-KW"/>
</dbReference>
<name>A0A9D1RZ98_9MICC</name>
<dbReference type="PANTHER" id="PTHR43076">
    <property type="entry name" value="FO SYNTHASE (COFH)"/>
    <property type="match status" value="1"/>
</dbReference>
<keyword evidence="8" id="KW-0456">Lyase</keyword>
<dbReference type="Proteomes" id="UP000824151">
    <property type="component" value="Unassembled WGS sequence"/>
</dbReference>
<reference evidence="11" key="1">
    <citation type="journal article" date="2021" name="PeerJ">
        <title>Extensive microbial diversity within the chicken gut microbiome revealed by metagenomics and culture.</title>
        <authorList>
            <person name="Gilroy R."/>
            <person name="Ravi A."/>
            <person name="Getino M."/>
            <person name="Pursley I."/>
            <person name="Horton D.L."/>
            <person name="Alikhan N.F."/>
            <person name="Baker D."/>
            <person name="Gharbi K."/>
            <person name="Hall N."/>
            <person name="Watson M."/>
            <person name="Adriaenssens E.M."/>
            <person name="Foster-Nyarko E."/>
            <person name="Jarju S."/>
            <person name="Secka A."/>
            <person name="Antonio M."/>
            <person name="Oren A."/>
            <person name="Chaudhuri R.R."/>
            <person name="La Ragione R."/>
            <person name="Hildebrand F."/>
            <person name="Pallen M.J."/>
        </authorList>
    </citation>
    <scope>NUCLEOTIDE SEQUENCE</scope>
    <source>
        <strain evidence="11">ChiHejej3B27-3195</strain>
    </source>
</reference>
<dbReference type="InterPro" id="IPR058240">
    <property type="entry name" value="rSAM_sf"/>
</dbReference>
<dbReference type="GO" id="GO:0046872">
    <property type="term" value="F:metal ion binding"/>
    <property type="evidence" value="ECO:0007669"/>
    <property type="project" value="UniProtKB-KW"/>
</dbReference>
<dbReference type="AlphaFoldDB" id="A0A9D1RZ98"/>
<protein>
    <submittedName>
        <fullName evidence="11">7,8-didemethyl-8-hydroxy-5-deazariboflavin synthase CofG</fullName>
    </submittedName>
</protein>
<dbReference type="EMBL" id="DXGD01000040">
    <property type="protein sequence ID" value="HIW98713.1"/>
    <property type="molecule type" value="Genomic_DNA"/>
</dbReference>
<sequence length="583" mass="63185">GAHYGSPDKDPALRLRVIDDAGRSRIPFTTGILLGIGETLADRADSLFALADAQATWGHVQEVIIQNFRAKPRTAMQNEPDLATDQYIAAVAVARLVMGEQAHIQAPPNLTDPEELNLLIRAGIDDWGGVSPLTPDHVNPERPWPHLDDLARLTQEAGYTLRERLTAHPHWIMDEQYWIDPALHGPVRALRDEHGLALEGARPSPANLGPIRPSSSEGLSSAPLAHTGHAALESAEHRLLRRAETHPDRLSEAEYASLLQFDGIALDELCRIADALRGQRVGDVMTYAVNRNVNSALYDPEQTRGGIGDAGLRAVAEEALASGATEICVQGPVDADLPGEAYFSILDALRSVSPQLHLHAYRPAEVLDAAERLAVPAAEVHRRLRQHGAGSVPGTAARILNDSLRATLSGGTDMPAQQWMDTIRTAHQQGLRSTATIVYGHIESPADVVAHMRQLAALQDDTGGFTELIPMPLVPQDSPVPIPGVTRLASRRYSRAMHAVARLMMDGRIPHIQAAWTKLGLYGAEEVLRAGADDVGGILLDGRNHPETDPEAGRSLTLHDIRGLAARLGREPAQRNTLYVRRS</sequence>
<keyword evidence="6" id="KW-0408">Iron</keyword>
<gene>
    <name evidence="11" type="primary">cofG</name>
    <name evidence="11" type="ORF">H9871_01070</name>
</gene>
<feature type="non-terminal residue" evidence="11">
    <location>
        <position position="1"/>
    </location>
</feature>
<dbReference type="GO" id="GO:0016765">
    <property type="term" value="F:transferase activity, transferring alkyl or aryl (other than methyl) groups"/>
    <property type="evidence" value="ECO:0007669"/>
    <property type="project" value="InterPro"/>
</dbReference>
<keyword evidence="3" id="KW-0004">4Fe-4S</keyword>
<evidence type="ECO:0000256" key="7">
    <source>
        <dbReference type="ARBA" id="ARBA00023014"/>
    </source>
</evidence>
<comment type="cofactor">
    <cofactor evidence="1">
        <name>[4Fe-4S] cluster</name>
        <dbReference type="ChEBI" id="CHEBI:49883"/>
    </cofactor>
</comment>
<comment type="pathway">
    <text evidence="2">Cofactor biosynthesis; coenzyme F0 biosynthesis.</text>
</comment>
<comment type="caution">
    <text evidence="11">The sequence shown here is derived from an EMBL/GenBank/DDBJ whole genome shotgun (WGS) entry which is preliminary data.</text>
</comment>
<evidence type="ECO:0000259" key="10">
    <source>
        <dbReference type="PROSITE" id="PS51918"/>
    </source>
</evidence>